<dbReference type="EMBL" id="APLQ01000014">
    <property type="protein sequence ID" value="ENO12629.1"/>
    <property type="molecule type" value="Genomic_DNA"/>
</dbReference>
<dbReference type="InterPro" id="IPR036388">
    <property type="entry name" value="WH-like_DNA-bd_sf"/>
</dbReference>
<keyword evidence="2" id="KW-0805">Transcription regulation</keyword>
<dbReference type="PANTHER" id="PTHR30126:SF4">
    <property type="entry name" value="LYSR FAMILY TRANSCRIPTIONAL REGULATOR"/>
    <property type="match status" value="1"/>
</dbReference>
<comment type="similarity">
    <text evidence="1">Belongs to the LysR transcriptional regulatory family.</text>
</comment>
<dbReference type="GO" id="GO:0000976">
    <property type="term" value="F:transcription cis-regulatory region binding"/>
    <property type="evidence" value="ECO:0007669"/>
    <property type="project" value="TreeGrafter"/>
</dbReference>
<dbReference type="AlphaFoldDB" id="N6VXN7"/>
<reference evidence="6 7" key="1">
    <citation type="journal article" date="2013" name="Genome Announc.">
        <title>Genome Sequence of the Polycyclic Aromatic Hydrocarbon-Degrading Bacterium Strain Marinobacter nanhaiticus D15-8WT.</title>
        <authorList>
            <person name="Cui Z."/>
            <person name="Gao W."/>
            <person name="Li Q."/>
            <person name="Xu G."/>
            <person name="Zheng L."/>
        </authorList>
    </citation>
    <scope>NUCLEOTIDE SEQUENCE [LARGE SCALE GENOMIC DNA]</scope>
    <source>
        <strain evidence="6 7">D15-8W</strain>
    </source>
</reference>
<dbReference type="Pfam" id="PF00126">
    <property type="entry name" value="HTH_1"/>
    <property type="match status" value="1"/>
</dbReference>
<dbReference type="GO" id="GO:0003700">
    <property type="term" value="F:DNA-binding transcription factor activity"/>
    <property type="evidence" value="ECO:0007669"/>
    <property type="project" value="InterPro"/>
</dbReference>
<evidence type="ECO:0000256" key="4">
    <source>
        <dbReference type="ARBA" id="ARBA00023163"/>
    </source>
</evidence>
<accession>N6VXN7</accession>
<dbReference type="Pfam" id="PF03466">
    <property type="entry name" value="LysR_substrate"/>
    <property type="match status" value="1"/>
</dbReference>
<dbReference type="SUPFAM" id="SSF46785">
    <property type="entry name" value="Winged helix' DNA-binding domain"/>
    <property type="match status" value="1"/>
</dbReference>
<evidence type="ECO:0000256" key="2">
    <source>
        <dbReference type="ARBA" id="ARBA00023015"/>
    </source>
</evidence>
<keyword evidence="3" id="KW-0238">DNA-binding</keyword>
<gene>
    <name evidence="6" type="ORF">J057_14545</name>
</gene>
<name>N6VXN7_9GAMM</name>
<dbReference type="OrthoDB" id="5293066at2"/>
<evidence type="ECO:0000313" key="7">
    <source>
        <dbReference type="Proteomes" id="UP000013165"/>
    </source>
</evidence>
<dbReference type="Gene3D" id="1.10.10.10">
    <property type="entry name" value="Winged helix-like DNA-binding domain superfamily/Winged helix DNA-binding domain"/>
    <property type="match status" value="1"/>
</dbReference>
<dbReference type="InterPro" id="IPR005119">
    <property type="entry name" value="LysR_subst-bd"/>
</dbReference>
<protein>
    <submittedName>
        <fullName evidence="6">LysR family transcriptional regulator</fullName>
    </submittedName>
</protein>
<keyword evidence="4" id="KW-0804">Transcription</keyword>
<dbReference type="InterPro" id="IPR036390">
    <property type="entry name" value="WH_DNA-bd_sf"/>
</dbReference>
<dbReference type="SUPFAM" id="SSF53850">
    <property type="entry name" value="Periplasmic binding protein-like II"/>
    <property type="match status" value="1"/>
</dbReference>
<organism evidence="6 7">
    <name type="scientific">Marinobacter nanhaiticus D15-8W</name>
    <dbReference type="NCBI Taxonomy" id="626887"/>
    <lineage>
        <taxon>Bacteria</taxon>
        <taxon>Pseudomonadati</taxon>
        <taxon>Pseudomonadota</taxon>
        <taxon>Gammaproteobacteria</taxon>
        <taxon>Pseudomonadales</taxon>
        <taxon>Marinobacteraceae</taxon>
        <taxon>Marinobacter</taxon>
    </lineage>
</organism>
<evidence type="ECO:0000256" key="3">
    <source>
        <dbReference type="ARBA" id="ARBA00023125"/>
    </source>
</evidence>
<proteinExistence type="inferred from homology"/>
<evidence type="ECO:0000259" key="5">
    <source>
        <dbReference type="PROSITE" id="PS50931"/>
    </source>
</evidence>
<dbReference type="PROSITE" id="PS50931">
    <property type="entry name" value="HTH_LYSR"/>
    <property type="match status" value="1"/>
</dbReference>
<dbReference type="eggNOG" id="COG0583">
    <property type="taxonomic scope" value="Bacteria"/>
</dbReference>
<sequence length="313" mass="34410">MHNAITIDALKVLDAIDRRGSFAGAAAELFRVPSAISYTVQKLEDDLGIDIFDRSGHRAKLTPAGLYLLNEGRALLDATDALAHATKQVAQGWETRIKIAVNSLLPMDALFAVVREFQALDVPVEIQLVEEVFAGAWDALQCRRVDLVFGADSVSRPAGPFVTRILGQVPFVYAVAPDHPLTQEAGPIQEEVLAQYPAIVAADSSRHLQPATAGIFNRQRTITVTNLDQKISAQVAGLGVGWLPEPRVRELLAAGKLVELEVEAVRQPVILHLVRHQESQGNDQVCQGNALRWFWDKLSEPNQFSRWIDPHTN</sequence>
<dbReference type="PATRIC" id="fig|626887.3.peg.2902"/>
<dbReference type="STRING" id="626887.J057_14545"/>
<dbReference type="RefSeq" id="WP_004580859.1">
    <property type="nucleotide sequence ID" value="NZ_AP028878.1"/>
</dbReference>
<dbReference type="HOGENOM" id="CLU_039613_35_1_6"/>
<keyword evidence="7" id="KW-1185">Reference proteome</keyword>
<dbReference type="Proteomes" id="UP000013165">
    <property type="component" value="Unassembled WGS sequence"/>
</dbReference>
<evidence type="ECO:0000256" key="1">
    <source>
        <dbReference type="ARBA" id="ARBA00009437"/>
    </source>
</evidence>
<comment type="caution">
    <text evidence="6">The sequence shown here is derived from an EMBL/GenBank/DDBJ whole genome shotgun (WGS) entry which is preliminary data.</text>
</comment>
<dbReference type="InterPro" id="IPR000847">
    <property type="entry name" value="LysR_HTH_N"/>
</dbReference>
<dbReference type="PANTHER" id="PTHR30126">
    <property type="entry name" value="HTH-TYPE TRANSCRIPTIONAL REGULATOR"/>
    <property type="match status" value="1"/>
</dbReference>
<dbReference type="Gene3D" id="3.40.190.290">
    <property type="match status" value="1"/>
</dbReference>
<feature type="domain" description="HTH lysR-type" evidence="5">
    <location>
        <begin position="5"/>
        <end position="62"/>
    </location>
</feature>
<evidence type="ECO:0000313" key="6">
    <source>
        <dbReference type="EMBL" id="ENO12629.1"/>
    </source>
</evidence>